<feature type="non-terminal residue" evidence="4">
    <location>
        <position position="1"/>
    </location>
</feature>
<feature type="domain" description="Peptidase C39-like" evidence="3">
    <location>
        <begin position="123"/>
        <end position="291"/>
    </location>
</feature>
<dbReference type="EMBL" id="JAGQLI010000062">
    <property type="protein sequence ID" value="MCA9379023.1"/>
    <property type="molecule type" value="Genomic_DNA"/>
</dbReference>
<sequence>TIGAVKVSSFSPANGTSKVARNSYIYVSFDQQVDHDSAQQHFSVNPPLSGNIVWEGNQMVFQPTQLMNFQTTYTAAVAPGVKTVYGLDSKEAFSTAFTTVSNTTIIPGFSSASFDKQDYSFSCTVAATKMALRWKNIYLSEYDIIYNRLGADQSSMDCTSGTCYWGNPNAMYLGYPNGSGTYGTGQSAYGVHWLPIINLFTSLGIQTELKRNWNVYGLAETIDAGHPVQIWWWNGISNLYGNSGLGGSRIDWIDRATGQSVEAIHGMHSVLVVGFNGEVSSPTSFIVLDPWWGYNYYSIAKFNSQWPKLQNTGLIIY</sequence>
<gene>
    <name evidence="4" type="ORF">KC640_01210</name>
</gene>
<dbReference type="Pfam" id="PF13205">
    <property type="entry name" value="Big_5"/>
    <property type="match status" value="1"/>
</dbReference>
<comment type="caution">
    <text evidence="4">The sequence shown here is derived from an EMBL/GenBank/DDBJ whole genome shotgun (WGS) entry which is preliminary data.</text>
</comment>
<evidence type="ECO:0000259" key="3">
    <source>
        <dbReference type="Pfam" id="PF13529"/>
    </source>
</evidence>
<dbReference type="Gene3D" id="2.60.40.3710">
    <property type="match status" value="1"/>
</dbReference>
<name>A0A955KZF0_9BACT</name>
<evidence type="ECO:0000256" key="1">
    <source>
        <dbReference type="ARBA" id="ARBA00022729"/>
    </source>
</evidence>
<dbReference type="Gene3D" id="3.90.70.10">
    <property type="entry name" value="Cysteine proteinases"/>
    <property type="match status" value="1"/>
</dbReference>
<evidence type="ECO:0000259" key="2">
    <source>
        <dbReference type="Pfam" id="PF13205"/>
    </source>
</evidence>
<dbReference type="InterPro" id="IPR039564">
    <property type="entry name" value="Peptidase_C39-like"/>
</dbReference>
<reference evidence="4" key="1">
    <citation type="submission" date="2020-04" db="EMBL/GenBank/DDBJ databases">
        <authorList>
            <person name="Zhang T."/>
        </authorList>
    </citation>
    <scope>NUCLEOTIDE SEQUENCE</scope>
    <source>
        <strain evidence="4">HKST-UBA12</strain>
    </source>
</reference>
<protein>
    <submittedName>
        <fullName evidence="4">Ig-like domain-containing protein</fullName>
    </submittedName>
</protein>
<reference evidence="4" key="2">
    <citation type="journal article" date="2021" name="Microbiome">
        <title>Successional dynamics and alternative stable states in a saline activated sludge microbial community over 9 years.</title>
        <authorList>
            <person name="Wang Y."/>
            <person name="Ye J."/>
            <person name="Ju F."/>
            <person name="Liu L."/>
            <person name="Boyd J.A."/>
            <person name="Deng Y."/>
            <person name="Parks D.H."/>
            <person name="Jiang X."/>
            <person name="Yin X."/>
            <person name="Woodcroft B.J."/>
            <person name="Tyson G.W."/>
            <person name="Hugenholtz P."/>
            <person name="Polz M.F."/>
            <person name="Zhang T."/>
        </authorList>
    </citation>
    <scope>NUCLEOTIDE SEQUENCE</scope>
    <source>
        <strain evidence="4">HKST-UBA12</strain>
    </source>
</reference>
<proteinExistence type="predicted"/>
<dbReference type="AlphaFoldDB" id="A0A955KZF0"/>
<evidence type="ECO:0000313" key="4">
    <source>
        <dbReference type="EMBL" id="MCA9379023.1"/>
    </source>
</evidence>
<dbReference type="Pfam" id="PF13529">
    <property type="entry name" value="Peptidase_C39_2"/>
    <property type="match status" value="1"/>
</dbReference>
<keyword evidence="1" id="KW-0732">Signal</keyword>
<evidence type="ECO:0000313" key="5">
    <source>
        <dbReference type="Proteomes" id="UP000760819"/>
    </source>
</evidence>
<organism evidence="4 5">
    <name type="scientific">Candidatus Dojkabacteria bacterium</name>
    <dbReference type="NCBI Taxonomy" id="2099670"/>
    <lineage>
        <taxon>Bacteria</taxon>
        <taxon>Candidatus Dojkabacteria</taxon>
    </lineage>
</organism>
<feature type="domain" description="SbsA Ig-like" evidence="2">
    <location>
        <begin position="4"/>
        <end position="99"/>
    </location>
</feature>
<dbReference type="InterPro" id="IPR032812">
    <property type="entry name" value="SbsA_Ig"/>
</dbReference>
<dbReference type="Proteomes" id="UP000760819">
    <property type="component" value="Unassembled WGS sequence"/>
</dbReference>
<accession>A0A955KZF0</accession>